<evidence type="ECO:0000313" key="3">
    <source>
        <dbReference type="Proteomes" id="UP000823775"/>
    </source>
</evidence>
<proteinExistence type="predicted"/>
<evidence type="ECO:0000256" key="1">
    <source>
        <dbReference type="SAM" id="MobiDB-lite"/>
    </source>
</evidence>
<dbReference type="EMBL" id="JACEIK010005452">
    <property type="protein sequence ID" value="MCE0481550.1"/>
    <property type="molecule type" value="Genomic_DNA"/>
</dbReference>
<name>A0ABS8VPB5_DATST</name>
<keyword evidence="3" id="KW-1185">Reference proteome</keyword>
<gene>
    <name evidence="2" type="ORF">HAX54_039373</name>
</gene>
<protein>
    <submittedName>
        <fullName evidence="2">Uncharacterized protein</fullName>
    </submittedName>
</protein>
<evidence type="ECO:0000313" key="2">
    <source>
        <dbReference type="EMBL" id="MCE0481550.1"/>
    </source>
</evidence>
<organism evidence="2 3">
    <name type="scientific">Datura stramonium</name>
    <name type="common">Jimsonweed</name>
    <name type="synonym">Common thornapple</name>
    <dbReference type="NCBI Taxonomy" id="4076"/>
    <lineage>
        <taxon>Eukaryota</taxon>
        <taxon>Viridiplantae</taxon>
        <taxon>Streptophyta</taxon>
        <taxon>Embryophyta</taxon>
        <taxon>Tracheophyta</taxon>
        <taxon>Spermatophyta</taxon>
        <taxon>Magnoliopsida</taxon>
        <taxon>eudicotyledons</taxon>
        <taxon>Gunneridae</taxon>
        <taxon>Pentapetalae</taxon>
        <taxon>asterids</taxon>
        <taxon>lamiids</taxon>
        <taxon>Solanales</taxon>
        <taxon>Solanaceae</taxon>
        <taxon>Solanoideae</taxon>
        <taxon>Datureae</taxon>
        <taxon>Datura</taxon>
    </lineage>
</organism>
<feature type="region of interest" description="Disordered" evidence="1">
    <location>
        <begin position="1"/>
        <end position="32"/>
    </location>
</feature>
<feature type="non-terminal residue" evidence="2">
    <location>
        <position position="77"/>
    </location>
</feature>
<comment type="caution">
    <text evidence="2">The sequence shown here is derived from an EMBL/GenBank/DDBJ whole genome shotgun (WGS) entry which is preliminary data.</text>
</comment>
<accession>A0ABS8VPB5</accession>
<dbReference type="Proteomes" id="UP000823775">
    <property type="component" value="Unassembled WGS sequence"/>
</dbReference>
<sequence length="77" mass="8533">MASKGMEEVIANPSLKRLRKGTKGDSSSVAKVGHARNLEQRIDEGHLALEFPTIRIKLHEFGLGYISTEPKECKLTL</sequence>
<reference evidence="2 3" key="1">
    <citation type="journal article" date="2021" name="BMC Genomics">
        <title>Datura genome reveals duplications of psychoactive alkaloid biosynthetic genes and high mutation rate following tissue culture.</title>
        <authorList>
            <person name="Rajewski A."/>
            <person name="Carter-House D."/>
            <person name="Stajich J."/>
            <person name="Litt A."/>
        </authorList>
    </citation>
    <scope>NUCLEOTIDE SEQUENCE [LARGE SCALE GENOMIC DNA]</scope>
    <source>
        <strain evidence="2">AR-01</strain>
    </source>
</reference>